<dbReference type="Pfam" id="PF03448">
    <property type="entry name" value="MgtE_N"/>
    <property type="match status" value="1"/>
</dbReference>
<sequence>MKRRAGRGTLILIALLFASSGAIRLGDGFGLSLARAADNALAPKAEEGGCAPTPAALAAALSAREARVLAQETALADRSAALDLANAALDGRLEALEQAEARLRQTLAIADGAAEADLARLTAVYETMKPRDAATLFDAMDARFAAGFLGRMRPDAAAAVLSGMSPDKAYEISAILAGRNALAPQE</sequence>
<dbReference type="AlphaFoldDB" id="A0A3P5WLM4"/>
<gene>
    <name evidence="2" type="ORF">XINFAN_00425</name>
</gene>
<keyword evidence="3" id="KW-1185">Reference proteome</keyword>
<evidence type="ECO:0000259" key="1">
    <source>
        <dbReference type="Pfam" id="PF03448"/>
    </source>
</evidence>
<proteinExistence type="predicted"/>
<dbReference type="EMBL" id="UXAW01000033">
    <property type="protein sequence ID" value="VDC20310.1"/>
    <property type="molecule type" value="Genomic_DNA"/>
</dbReference>
<name>A0A3P5WLM4_9RHOB</name>
<dbReference type="RefSeq" id="WP_124084858.1">
    <property type="nucleotide sequence ID" value="NZ_UXAW01000033.1"/>
</dbReference>
<evidence type="ECO:0000313" key="3">
    <source>
        <dbReference type="Proteomes" id="UP000277498"/>
    </source>
</evidence>
<accession>A0A3P5WLM4</accession>
<protein>
    <recommendedName>
        <fullName evidence="1">Magnesium transporter MgtE intracellular domain-containing protein</fullName>
    </recommendedName>
</protein>
<dbReference type="Proteomes" id="UP000277498">
    <property type="component" value="Unassembled WGS sequence"/>
</dbReference>
<evidence type="ECO:0000313" key="2">
    <source>
        <dbReference type="EMBL" id="VDC20310.1"/>
    </source>
</evidence>
<organism evidence="2 3">
    <name type="scientific">Pseudogemmobacter humi</name>
    <dbReference type="NCBI Taxonomy" id="2483812"/>
    <lineage>
        <taxon>Bacteria</taxon>
        <taxon>Pseudomonadati</taxon>
        <taxon>Pseudomonadota</taxon>
        <taxon>Alphaproteobacteria</taxon>
        <taxon>Rhodobacterales</taxon>
        <taxon>Paracoccaceae</taxon>
        <taxon>Pseudogemmobacter</taxon>
    </lineage>
</organism>
<dbReference type="SUPFAM" id="SSF158791">
    <property type="entry name" value="MgtE N-terminal domain-like"/>
    <property type="match status" value="1"/>
</dbReference>
<dbReference type="OrthoDB" id="9791432at2"/>
<feature type="domain" description="Magnesium transporter MgtE intracellular" evidence="1">
    <location>
        <begin position="110"/>
        <end position="175"/>
    </location>
</feature>
<dbReference type="InterPro" id="IPR006668">
    <property type="entry name" value="Mg_transptr_MgtE_intracell_dom"/>
</dbReference>
<reference evidence="2 3" key="1">
    <citation type="submission" date="2018-11" db="EMBL/GenBank/DDBJ databases">
        <authorList>
            <person name="Criscuolo A."/>
        </authorList>
    </citation>
    <scope>NUCLEOTIDE SEQUENCE [LARGE SCALE GENOMIC DNA]</scope>
    <source>
        <strain evidence="2">ACIP111625</strain>
    </source>
</reference>